<keyword evidence="2" id="KW-1185">Reference proteome</keyword>
<gene>
    <name evidence="1" type="ORF">M9Y10_002395</name>
</gene>
<proteinExistence type="predicted"/>
<dbReference type="EMBL" id="JAPFFF010000001">
    <property type="protein sequence ID" value="KAK8900072.1"/>
    <property type="molecule type" value="Genomic_DNA"/>
</dbReference>
<protein>
    <submittedName>
        <fullName evidence="1">Uncharacterized protein</fullName>
    </submittedName>
</protein>
<organism evidence="1 2">
    <name type="scientific">Tritrichomonas musculus</name>
    <dbReference type="NCBI Taxonomy" id="1915356"/>
    <lineage>
        <taxon>Eukaryota</taxon>
        <taxon>Metamonada</taxon>
        <taxon>Parabasalia</taxon>
        <taxon>Tritrichomonadida</taxon>
        <taxon>Tritrichomonadidae</taxon>
        <taxon>Tritrichomonas</taxon>
    </lineage>
</organism>
<evidence type="ECO:0000313" key="2">
    <source>
        <dbReference type="Proteomes" id="UP001470230"/>
    </source>
</evidence>
<accession>A0ABR2LA22</accession>
<name>A0ABR2LA22_9EUKA</name>
<evidence type="ECO:0000313" key="1">
    <source>
        <dbReference type="EMBL" id="KAK8900072.1"/>
    </source>
</evidence>
<sequence>MNKCLKEGQDDKRISMWLSLVPHFLGDHSNCTHEKDKECLLWLQGIENDELADIPEDFVDE</sequence>
<comment type="caution">
    <text evidence="1">The sequence shown here is derived from an EMBL/GenBank/DDBJ whole genome shotgun (WGS) entry which is preliminary data.</text>
</comment>
<dbReference type="Proteomes" id="UP001470230">
    <property type="component" value="Unassembled WGS sequence"/>
</dbReference>
<reference evidence="1 2" key="1">
    <citation type="submission" date="2024-04" db="EMBL/GenBank/DDBJ databases">
        <title>Tritrichomonas musculus Genome.</title>
        <authorList>
            <person name="Alves-Ferreira E."/>
            <person name="Grigg M."/>
            <person name="Lorenzi H."/>
            <person name="Galac M."/>
        </authorList>
    </citation>
    <scope>NUCLEOTIDE SEQUENCE [LARGE SCALE GENOMIC DNA]</scope>
    <source>
        <strain evidence="1 2">EAF2021</strain>
    </source>
</reference>